<evidence type="ECO:0000313" key="3">
    <source>
        <dbReference type="Proteomes" id="UP001516400"/>
    </source>
</evidence>
<protein>
    <recommendedName>
        <fullName evidence="4">Protein rolling stone</fullName>
    </recommendedName>
</protein>
<feature type="transmembrane region" description="Helical" evidence="1">
    <location>
        <begin position="122"/>
        <end position="144"/>
    </location>
</feature>
<name>A0ABD2PFR1_9CUCU</name>
<comment type="caution">
    <text evidence="2">The sequence shown here is derived from an EMBL/GenBank/DDBJ whole genome shotgun (WGS) entry which is preliminary data.</text>
</comment>
<feature type="transmembrane region" description="Helical" evidence="1">
    <location>
        <begin position="73"/>
        <end position="102"/>
    </location>
</feature>
<keyword evidence="1" id="KW-1133">Transmembrane helix</keyword>
<keyword evidence="1" id="KW-0472">Membrane</keyword>
<dbReference type="AlphaFoldDB" id="A0ABD2PFR1"/>
<sequence length="283" mass="33481">MLKTWKKRFSWKELLLIEEEPEILFTCQWQHSSSPSTWYSIYRWLIAIYFFTSWLLSILIVKKKTDGYQVKWLIYLTNWGYTACTFQALLAAFMLSVCVLAYKLKTYTYVKDKVLKAYRLYWAFNIMATTMAFAITIIYWVFVYDKKKNELDIMNFLLHAMNTIVMTLDFWMVSHPFRFVHCIYPLAFSLVYGIFSALYYLAGGTSREGKNYIYSILNWSTPLKCLLVCVGVGTIVFVVHLIYFSMYCLRKIIHKKLGRMKSIELTMTVNDGIKTQDGYINEE</sequence>
<keyword evidence="3" id="KW-1185">Reference proteome</keyword>
<dbReference type="Pfam" id="PF21534">
    <property type="entry name" value="Rost"/>
    <property type="match status" value="1"/>
</dbReference>
<dbReference type="InterPro" id="IPR049352">
    <property type="entry name" value="Rost"/>
</dbReference>
<feature type="transmembrane region" description="Helical" evidence="1">
    <location>
        <begin position="223"/>
        <end position="246"/>
    </location>
</feature>
<accession>A0ABD2PFR1</accession>
<dbReference type="PANTHER" id="PTHR12242:SF49">
    <property type="entry name" value="HEADBUTT, ISOFORM E"/>
    <property type="match status" value="1"/>
</dbReference>
<evidence type="ECO:0008006" key="4">
    <source>
        <dbReference type="Google" id="ProtNLM"/>
    </source>
</evidence>
<dbReference type="PANTHER" id="PTHR12242">
    <property type="entry name" value="OS02G0130600 PROTEIN-RELATED"/>
    <property type="match status" value="1"/>
</dbReference>
<gene>
    <name evidence="2" type="ORF">HHI36_023087</name>
</gene>
<evidence type="ECO:0000313" key="2">
    <source>
        <dbReference type="EMBL" id="KAL3289683.1"/>
    </source>
</evidence>
<dbReference type="Proteomes" id="UP001516400">
    <property type="component" value="Unassembled WGS sequence"/>
</dbReference>
<feature type="transmembrane region" description="Helical" evidence="1">
    <location>
        <begin position="41"/>
        <end position="61"/>
    </location>
</feature>
<feature type="transmembrane region" description="Helical" evidence="1">
    <location>
        <begin position="156"/>
        <end position="177"/>
    </location>
</feature>
<evidence type="ECO:0000256" key="1">
    <source>
        <dbReference type="SAM" id="Phobius"/>
    </source>
</evidence>
<proteinExistence type="predicted"/>
<keyword evidence="1" id="KW-0812">Transmembrane</keyword>
<feature type="transmembrane region" description="Helical" evidence="1">
    <location>
        <begin position="183"/>
        <end position="202"/>
    </location>
</feature>
<organism evidence="2 3">
    <name type="scientific">Cryptolaemus montrouzieri</name>
    <dbReference type="NCBI Taxonomy" id="559131"/>
    <lineage>
        <taxon>Eukaryota</taxon>
        <taxon>Metazoa</taxon>
        <taxon>Ecdysozoa</taxon>
        <taxon>Arthropoda</taxon>
        <taxon>Hexapoda</taxon>
        <taxon>Insecta</taxon>
        <taxon>Pterygota</taxon>
        <taxon>Neoptera</taxon>
        <taxon>Endopterygota</taxon>
        <taxon>Coleoptera</taxon>
        <taxon>Polyphaga</taxon>
        <taxon>Cucujiformia</taxon>
        <taxon>Coccinelloidea</taxon>
        <taxon>Coccinellidae</taxon>
        <taxon>Scymninae</taxon>
        <taxon>Scymnini</taxon>
        <taxon>Cryptolaemus</taxon>
    </lineage>
</organism>
<reference evidence="2 3" key="1">
    <citation type="journal article" date="2021" name="BMC Biol.">
        <title>Horizontally acquired antibacterial genes associated with adaptive radiation of ladybird beetles.</title>
        <authorList>
            <person name="Li H.S."/>
            <person name="Tang X.F."/>
            <person name="Huang Y.H."/>
            <person name="Xu Z.Y."/>
            <person name="Chen M.L."/>
            <person name="Du X.Y."/>
            <person name="Qiu B.Y."/>
            <person name="Chen P.T."/>
            <person name="Zhang W."/>
            <person name="Slipinski A."/>
            <person name="Escalona H.E."/>
            <person name="Waterhouse R.M."/>
            <person name="Zwick A."/>
            <person name="Pang H."/>
        </authorList>
    </citation>
    <scope>NUCLEOTIDE SEQUENCE [LARGE SCALE GENOMIC DNA]</scope>
    <source>
        <strain evidence="2">SYSU2018</strain>
    </source>
</reference>
<dbReference type="EMBL" id="JABFTP020000186">
    <property type="protein sequence ID" value="KAL3289683.1"/>
    <property type="molecule type" value="Genomic_DNA"/>
</dbReference>